<sequence length="300" mass="35013">MVLQTINYWLAEHPVIVNFRWSPFLPWGATWWFLISTIAIYVAAATSLHLLLCLLLNRRHRVPLGPVPAMHSLTLALISIVIFIGIICSTVAEIRDTRWLWRRTKTATAFEWLLCFPLGTRASGRVFFWSYIFYLSRYLHLLRTFFTILRRRRLTFFTLFNQSVLLLMSFIWLEFSQSFQVMAILLTTISYSVIYGYRFWTAIGLPGACFPFVVDCQVVVLVCNLICHFGVLLLHLFKGGCNGFGAWALNAVLNSVILFLVLKFYVEVHTRKTEVAELREREGSTRHWRTSLKTEHEKYR</sequence>
<reference evidence="11 12" key="1">
    <citation type="submission" date="2021-09" db="EMBL/GenBank/DDBJ databases">
        <title>Genomic insights and catalytic innovation underlie evolution of tropane alkaloids biosynthesis.</title>
        <authorList>
            <person name="Wang Y.-J."/>
            <person name="Tian T."/>
            <person name="Huang J.-P."/>
            <person name="Huang S.-X."/>
        </authorList>
    </citation>
    <scope>NUCLEOTIDE SEQUENCE [LARGE SCALE GENOMIC DNA]</scope>
    <source>
        <strain evidence="11">KIB-2018</strain>
        <tissue evidence="11">Leaf</tissue>
    </source>
</reference>
<keyword evidence="9" id="KW-0275">Fatty acid biosynthesis</keyword>
<dbReference type="GO" id="GO:0005789">
    <property type="term" value="C:endoplasmic reticulum membrane"/>
    <property type="evidence" value="ECO:0007669"/>
    <property type="project" value="TreeGrafter"/>
</dbReference>
<dbReference type="GO" id="GO:0034626">
    <property type="term" value="P:fatty acid elongation, polyunsaturated fatty acid"/>
    <property type="evidence" value="ECO:0007669"/>
    <property type="project" value="TreeGrafter"/>
</dbReference>
<keyword evidence="3" id="KW-0808">Transferase</keyword>
<dbReference type="AlphaFoldDB" id="A0AAV8TZX6"/>
<name>A0AAV8TZX6_9ROSI</name>
<dbReference type="GO" id="GO:0019367">
    <property type="term" value="P:fatty acid elongation, saturated fatty acid"/>
    <property type="evidence" value="ECO:0007669"/>
    <property type="project" value="TreeGrafter"/>
</dbReference>
<evidence type="ECO:0000256" key="1">
    <source>
        <dbReference type="ARBA" id="ARBA00004141"/>
    </source>
</evidence>
<comment type="subcellular location">
    <subcellularLocation>
        <location evidence="1">Membrane</location>
        <topology evidence="1">Multi-pass membrane protein</topology>
    </subcellularLocation>
</comment>
<dbReference type="EMBL" id="JAIWQS010000002">
    <property type="protein sequence ID" value="KAJ8772551.1"/>
    <property type="molecule type" value="Genomic_DNA"/>
</dbReference>
<keyword evidence="6 10" id="KW-1133">Transmembrane helix</keyword>
<feature type="transmembrane region" description="Helical" evidence="10">
    <location>
        <begin position="179"/>
        <end position="200"/>
    </location>
</feature>
<keyword evidence="7" id="KW-0443">Lipid metabolism</keyword>
<evidence type="ECO:0000256" key="7">
    <source>
        <dbReference type="ARBA" id="ARBA00023098"/>
    </source>
</evidence>
<evidence type="ECO:0000256" key="6">
    <source>
        <dbReference type="ARBA" id="ARBA00022989"/>
    </source>
</evidence>
<evidence type="ECO:0000313" key="12">
    <source>
        <dbReference type="Proteomes" id="UP001159364"/>
    </source>
</evidence>
<proteinExistence type="predicted"/>
<dbReference type="InterPro" id="IPR002076">
    <property type="entry name" value="ELO_fam"/>
</dbReference>
<keyword evidence="12" id="KW-1185">Reference proteome</keyword>
<dbReference type="GO" id="GO:0042761">
    <property type="term" value="P:very long-chain fatty acid biosynthetic process"/>
    <property type="evidence" value="ECO:0007669"/>
    <property type="project" value="TreeGrafter"/>
</dbReference>
<feature type="transmembrane region" description="Helical" evidence="10">
    <location>
        <begin position="31"/>
        <end position="57"/>
    </location>
</feature>
<gene>
    <name evidence="11" type="ORF">K2173_027728</name>
</gene>
<feature type="transmembrane region" description="Helical" evidence="10">
    <location>
        <begin position="126"/>
        <end position="142"/>
    </location>
</feature>
<protein>
    <recommendedName>
        <fullName evidence="13">Elongation of fatty acids protein 3-like</fullName>
    </recommendedName>
</protein>
<dbReference type="GO" id="GO:0034625">
    <property type="term" value="P:fatty acid elongation, monounsaturated fatty acid"/>
    <property type="evidence" value="ECO:0007669"/>
    <property type="project" value="TreeGrafter"/>
</dbReference>
<evidence type="ECO:0008006" key="13">
    <source>
        <dbReference type="Google" id="ProtNLM"/>
    </source>
</evidence>
<feature type="transmembrane region" description="Helical" evidence="10">
    <location>
        <begin position="69"/>
        <end position="92"/>
    </location>
</feature>
<keyword evidence="5" id="KW-0276">Fatty acid metabolism</keyword>
<dbReference type="Pfam" id="PF01151">
    <property type="entry name" value="ELO"/>
    <property type="match status" value="1"/>
</dbReference>
<feature type="transmembrane region" description="Helical" evidence="10">
    <location>
        <begin position="154"/>
        <end position="173"/>
    </location>
</feature>
<dbReference type="GO" id="GO:0030148">
    <property type="term" value="P:sphingolipid biosynthetic process"/>
    <property type="evidence" value="ECO:0007669"/>
    <property type="project" value="TreeGrafter"/>
</dbReference>
<organism evidence="11 12">
    <name type="scientific">Erythroxylum novogranatense</name>
    <dbReference type="NCBI Taxonomy" id="1862640"/>
    <lineage>
        <taxon>Eukaryota</taxon>
        <taxon>Viridiplantae</taxon>
        <taxon>Streptophyta</taxon>
        <taxon>Embryophyta</taxon>
        <taxon>Tracheophyta</taxon>
        <taxon>Spermatophyta</taxon>
        <taxon>Magnoliopsida</taxon>
        <taxon>eudicotyledons</taxon>
        <taxon>Gunneridae</taxon>
        <taxon>Pentapetalae</taxon>
        <taxon>rosids</taxon>
        <taxon>fabids</taxon>
        <taxon>Malpighiales</taxon>
        <taxon>Erythroxylaceae</taxon>
        <taxon>Erythroxylum</taxon>
    </lineage>
</organism>
<evidence type="ECO:0000256" key="5">
    <source>
        <dbReference type="ARBA" id="ARBA00022832"/>
    </source>
</evidence>
<evidence type="ECO:0000256" key="8">
    <source>
        <dbReference type="ARBA" id="ARBA00023136"/>
    </source>
</evidence>
<evidence type="ECO:0000313" key="11">
    <source>
        <dbReference type="EMBL" id="KAJ8772551.1"/>
    </source>
</evidence>
<keyword evidence="8 10" id="KW-0472">Membrane</keyword>
<evidence type="ECO:0000256" key="10">
    <source>
        <dbReference type="SAM" id="Phobius"/>
    </source>
</evidence>
<evidence type="ECO:0000256" key="3">
    <source>
        <dbReference type="ARBA" id="ARBA00022679"/>
    </source>
</evidence>
<feature type="transmembrane region" description="Helical" evidence="10">
    <location>
        <begin position="243"/>
        <end position="262"/>
    </location>
</feature>
<accession>A0AAV8TZX6</accession>
<keyword evidence="2" id="KW-0444">Lipid biosynthesis</keyword>
<evidence type="ECO:0000256" key="2">
    <source>
        <dbReference type="ARBA" id="ARBA00022516"/>
    </source>
</evidence>
<dbReference type="GO" id="GO:0009922">
    <property type="term" value="F:fatty acid elongase activity"/>
    <property type="evidence" value="ECO:0007669"/>
    <property type="project" value="InterPro"/>
</dbReference>
<dbReference type="PANTHER" id="PTHR11157:SF123">
    <property type="entry name" value="F25A4.4"/>
    <property type="match status" value="1"/>
</dbReference>
<dbReference type="Proteomes" id="UP001159364">
    <property type="component" value="Linkage Group LG02"/>
</dbReference>
<dbReference type="PANTHER" id="PTHR11157">
    <property type="entry name" value="FATTY ACID ACYL TRANSFERASE-RELATED"/>
    <property type="match status" value="1"/>
</dbReference>
<keyword evidence="4 10" id="KW-0812">Transmembrane</keyword>
<evidence type="ECO:0000256" key="4">
    <source>
        <dbReference type="ARBA" id="ARBA00022692"/>
    </source>
</evidence>
<comment type="caution">
    <text evidence="11">The sequence shown here is derived from an EMBL/GenBank/DDBJ whole genome shotgun (WGS) entry which is preliminary data.</text>
</comment>
<feature type="transmembrane region" description="Helical" evidence="10">
    <location>
        <begin position="212"/>
        <end position="237"/>
    </location>
</feature>
<evidence type="ECO:0000256" key="9">
    <source>
        <dbReference type="ARBA" id="ARBA00023160"/>
    </source>
</evidence>